<dbReference type="Proteomes" id="UP000602004">
    <property type="component" value="Unassembled WGS sequence"/>
</dbReference>
<keyword evidence="2" id="KW-1185">Reference proteome</keyword>
<evidence type="ECO:0000313" key="1">
    <source>
        <dbReference type="EMBL" id="GGC42913.1"/>
    </source>
</evidence>
<evidence type="ECO:0000313" key="2">
    <source>
        <dbReference type="Proteomes" id="UP000602004"/>
    </source>
</evidence>
<dbReference type="CDD" id="cd14744">
    <property type="entry name" value="PAAR_CT_2"/>
    <property type="match status" value="1"/>
</dbReference>
<name>A0ABQ1MMN5_9BURK</name>
<gene>
    <name evidence="1" type="ORF">GCM10011400_32340</name>
</gene>
<organism evidence="1 2">
    <name type="scientific">Paraburkholderia caffeinilytica</name>
    <dbReference type="NCBI Taxonomy" id="1761016"/>
    <lineage>
        <taxon>Bacteria</taxon>
        <taxon>Pseudomonadati</taxon>
        <taxon>Pseudomonadota</taxon>
        <taxon>Betaproteobacteria</taxon>
        <taxon>Burkholderiales</taxon>
        <taxon>Burkholderiaceae</taxon>
        <taxon>Paraburkholderia</taxon>
    </lineage>
</organism>
<reference evidence="2" key="1">
    <citation type="journal article" date="2019" name="Int. J. Syst. Evol. Microbiol.">
        <title>The Global Catalogue of Microorganisms (GCM) 10K type strain sequencing project: providing services to taxonomists for standard genome sequencing and annotation.</title>
        <authorList>
            <consortium name="The Broad Institute Genomics Platform"/>
            <consortium name="The Broad Institute Genome Sequencing Center for Infectious Disease"/>
            <person name="Wu L."/>
            <person name="Ma J."/>
        </authorList>
    </citation>
    <scope>NUCLEOTIDE SEQUENCE [LARGE SCALE GENOMIC DNA]</scope>
    <source>
        <strain evidence="2">CGMCC 1.15103</strain>
    </source>
</reference>
<sequence>MQNGNGWGRHVAERACILRLDRTAAGGTVLDGIEGTGVGERGMSYIGARVQCLACETVGHIEADRPRHEADAIEGKLPALENDFCRCRCTPSPRLIASQREWAYES</sequence>
<dbReference type="EMBL" id="BMHL01000005">
    <property type="protein sequence ID" value="GGC42913.1"/>
    <property type="molecule type" value="Genomic_DNA"/>
</dbReference>
<comment type="caution">
    <text evidence="1">The sequence shown here is derived from an EMBL/GenBank/DDBJ whole genome shotgun (WGS) entry which is preliminary data.</text>
</comment>
<proteinExistence type="predicted"/>
<accession>A0ABQ1MMN5</accession>
<protein>
    <recommendedName>
        <fullName evidence="3">PAAR domain-containing protein</fullName>
    </recommendedName>
</protein>
<evidence type="ECO:0008006" key="3">
    <source>
        <dbReference type="Google" id="ProtNLM"/>
    </source>
</evidence>